<feature type="transmembrane region" description="Helical" evidence="1">
    <location>
        <begin position="121"/>
        <end position="141"/>
    </location>
</feature>
<proteinExistence type="predicted"/>
<evidence type="ECO:0000256" key="1">
    <source>
        <dbReference type="SAM" id="Phobius"/>
    </source>
</evidence>
<reference evidence="2 3" key="1">
    <citation type="submission" date="2018-01" db="EMBL/GenBank/DDBJ databases">
        <title>Pseudomonas phages infecting Pseudomonas sp. isolated from Prunus avium.</title>
        <authorList>
            <person name="Colberg O."/>
            <person name="Byth Carstens A."/>
        </authorList>
    </citation>
    <scope>NUCLEOTIDE SEQUENCE [LARGE SCALE GENOMIC DNA]</scope>
</reference>
<feature type="transmembrane region" description="Helical" evidence="1">
    <location>
        <begin position="87"/>
        <end position="109"/>
    </location>
</feature>
<dbReference type="EMBL" id="MG775259">
    <property type="protein sequence ID" value="AUV61798.1"/>
    <property type="molecule type" value="Genomic_DNA"/>
</dbReference>
<accession>A0A2K9VHP0</accession>
<dbReference type="Proteomes" id="UP000240564">
    <property type="component" value="Segment"/>
</dbReference>
<gene>
    <name evidence="2" type="ORF">PsPhBjorn_gp18</name>
</gene>
<organism evidence="2 3">
    <name type="scientific">Pseudomonas phage Bjorn</name>
    <dbReference type="NCBI Taxonomy" id="2079288"/>
    <lineage>
        <taxon>Viruses</taxon>
        <taxon>Duplodnaviria</taxon>
        <taxon>Heunggongvirae</taxon>
        <taxon>Uroviricota</taxon>
        <taxon>Caudoviricetes</taxon>
        <taxon>Bjornvirus</taxon>
        <taxon>Bjornvirus bjorn</taxon>
    </lineage>
</organism>
<sequence length="166" mass="18187">MFDLWLKGAVRWLAVAGLCLFIFCLYSALNDASAADAVIPAPTVTLQQSLADIITSATSGVKAGVAFLQQEIPDVIRQLIMWKMAEAAMWTLGALAVLITSLVIFCKLYKGKVWDWDHPGGFVMMVVCFVAFGLASFRIMVNGGELLKLWIAPKVWLIEYGASLLK</sequence>
<keyword evidence="3" id="KW-1185">Reference proteome</keyword>
<protein>
    <submittedName>
        <fullName evidence="2">Uncharacterized protein</fullName>
    </submittedName>
</protein>
<dbReference type="OrthoDB" id="25140at10239"/>
<evidence type="ECO:0000313" key="2">
    <source>
        <dbReference type="EMBL" id="AUV61798.1"/>
    </source>
</evidence>
<name>A0A2K9VHP0_9CAUD</name>
<feature type="transmembrane region" description="Helical" evidence="1">
    <location>
        <begin position="12"/>
        <end position="29"/>
    </location>
</feature>
<evidence type="ECO:0000313" key="3">
    <source>
        <dbReference type="Proteomes" id="UP000240564"/>
    </source>
</evidence>
<keyword evidence="1" id="KW-1133">Transmembrane helix</keyword>
<keyword evidence="1" id="KW-0472">Membrane</keyword>
<keyword evidence="1" id="KW-0812">Transmembrane</keyword>